<gene>
    <name evidence="1" type="ORF">GO816_13325</name>
</gene>
<evidence type="ECO:0000313" key="1">
    <source>
        <dbReference type="EMBL" id="MVN92111.1"/>
    </source>
</evidence>
<sequence length="186" mass="20730">MFSYSMRLSILFWLLTIWFSSIYTFTFAQARNSIGIGAGLSQPLAHGYKPGRDRILQANFFARNKFSAMTVIGLEGIKKSGGQETNTAFLNLSAKYYLGYSIAAFAGPSLYVRGNDKGVVGPGASLGLAYDWPFDTYSSVELSLRTDVLPKYLETPALVGLRVAYKFSFKKRQGKYRVPEDDDLLR</sequence>
<protein>
    <recommendedName>
        <fullName evidence="3">Outer membrane protein beta-barrel domain-containing protein</fullName>
    </recommendedName>
</protein>
<comment type="caution">
    <text evidence="1">The sequence shown here is derived from an EMBL/GenBank/DDBJ whole genome shotgun (WGS) entry which is preliminary data.</text>
</comment>
<keyword evidence="2" id="KW-1185">Reference proteome</keyword>
<name>A0A6I4IAC9_9SPHI</name>
<dbReference type="OrthoDB" id="797594at2"/>
<dbReference type="EMBL" id="WQLA01000005">
    <property type="protein sequence ID" value="MVN92111.1"/>
    <property type="molecule type" value="Genomic_DNA"/>
</dbReference>
<proteinExistence type="predicted"/>
<evidence type="ECO:0008006" key="3">
    <source>
        <dbReference type="Google" id="ProtNLM"/>
    </source>
</evidence>
<dbReference type="RefSeq" id="WP_157542431.1">
    <property type="nucleotide sequence ID" value="NZ_WQLA01000005.1"/>
</dbReference>
<accession>A0A6I4IAC9</accession>
<organism evidence="1 2">
    <name type="scientific">Mucilaginibacter aquatilis</name>
    <dbReference type="NCBI Taxonomy" id="1517760"/>
    <lineage>
        <taxon>Bacteria</taxon>
        <taxon>Pseudomonadati</taxon>
        <taxon>Bacteroidota</taxon>
        <taxon>Sphingobacteriia</taxon>
        <taxon>Sphingobacteriales</taxon>
        <taxon>Sphingobacteriaceae</taxon>
        <taxon>Mucilaginibacter</taxon>
    </lineage>
</organism>
<dbReference type="Proteomes" id="UP000434850">
    <property type="component" value="Unassembled WGS sequence"/>
</dbReference>
<dbReference type="AlphaFoldDB" id="A0A6I4IAC9"/>
<reference evidence="1 2" key="1">
    <citation type="submission" date="2019-12" db="EMBL/GenBank/DDBJ databases">
        <title>Mucilaginibacter sp. HME9299 genome sequencing and assembly.</title>
        <authorList>
            <person name="Kang H."/>
            <person name="Kim H."/>
            <person name="Joh K."/>
        </authorList>
    </citation>
    <scope>NUCLEOTIDE SEQUENCE [LARGE SCALE GENOMIC DNA]</scope>
    <source>
        <strain evidence="1 2">HME9299</strain>
    </source>
</reference>
<evidence type="ECO:0000313" key="2">
    <source>
        <dbReference type="Proteomes" id="UP000434850"/>
    </source>
</evidence>